<dbReference type="EMBL" id="LWCA01000207">
    <property type="protein sequence ID" value="OAF69952.1"/>
    <property type="molecule type" value="Genomic_DNA"/>
</dbReference>
<protein>
    <submittedName>
        <fullName evidence="1">Uncharacterized protein</fullName>
    </submittedName>
</protein>
<gene>
    <name evidence="1" type="ORF">A3Q56_02295</name>
</gene>
<dbReference type="AlphaFoldDB" id="A0A177B8G4"/>
<name>A0A177B8G4_9BILA</name>
<dbReference type="Proteomes" id="UP000078046">
    <property type="component" value="Unassembled WGS sequence"/>
</dbReference>
<reference evidence="1 2" key="1">
    <citation type="submission" date="2016-04" db="EMBL/GenBank/DDBJ databases">
        <title>The genome of Intoshia linei affirms orthonectids as highly simplified spiralians.</title>
        <authorList>
            <person name="Mikhailov K.V."/>
            <person name="Slusarev G.S."/>
            <person name="Nikitin M.A."/>
            <person name="Logacheva M.D."/>
            <person name="Penin A."/>
            <person name="Aleoshin V."/>
            <person name="Panchin Y.V."/>
        </authorList>
    </citation>
    <scope>NUCLEOTIDE SEQUENCE [LARGE SCALE GENOMIC DNA]</scope>
    <source>
        <strain evidence="1">Intl2013</strain>
        <tissue evidence="1">Whole animal</tissue>
    </source>
</reference>
<evidence type="ECO:0000313" key="1">
    <source>
        <dbReference type="EMBL" id="OAF69952.1"/>
    </source>
</evidence>
<accession>A0A177B8G4</accession>
<organism evidence="1 2">
    <name type="scientific">Intoshia linei</name>
    <dbReference type="NCBI Taxonomy" id="1819745"/>
    <lineage>
        <taxon>Eukaryota</taxon>
        <taxon>Metazoa</taxon>
        <taxon>Spiralia</taxon>
        <taxon>Lophotrochozoa</taxon>
        <taxon>Mesozoa</taxon>
        <taxon>Orthonectida</taxon>
        <taxon>Rhopaluridae</taxon>
        <taxon>Intoshia</taxon>
    </lineage>
</organism>
<evidence type="ECO:0000313" key="2">
    <source>
        <dbReference type="Proteomes" id="UP000078046"/>
    </source>
</evidence>
<proteinExistence type="predicted"/>
<comment type="caution">
    <text evidence="1">The sequence shown here is derived from an EMBL/GenBank/DDBJ whole genome shotgun (WGS) entry which is preliminary data.</text>
</comment>
<keyword evidence="2" id="KW-1185">Reference proteome</keyword>
<sequence>MKFNSNTSKNSIISYKSVSYVNAKNRGAENELIKIIARAKNEMVSFLSQMDRQKWEAKYLIIDIKKCLPINLSQVDSKL</sequence>